<name>A0AA37LZC8_9PEZI</name>
<dbReference type="Proteomes" id="UP001055172">
    <property type="component" value="Unassembled WGS sequence"/>
</dbReference>
<evidence type="ECO:0000313" key="1">
    <source>
        <dbReference type="EMBL" id="GJC89323.1"/>
    </source>
</evidence>
<gene>
    <name evidence="1" type="ORF">ColLi_12161</name>
</gene>
<dbReference type="EMBL" id="BPPX01000040">
    <property type="protein sequence ID" value="GJC89323.1"/>
    <property type="molecule type" value="Genomic_DNA"/>
</dbReference>
<accession>A0AA37LZC8</accession>
<organism evidence="1 2">
    <name type="scientific">Colletotrichum liriopes</name>
    <dbReference type="NCBI Taxonomy" id="708192"/>
    <lineage>
        <taxon>Eukaryota</taxon>
        <taxon>Fungi</taxon>
        <taxon>Dikarya</taxon>
        <taxon>Ascomycota</taxon>
        <taxon>Pezizomycotina</taxon>
        <taxon>Sordariomycetes</taxon>
        <taxon>Hypocreomycetidae</taxon>
        <taxon>Glomerellales</taxon>
        <taxon>Glomerellaceae</taxon>
        <taxon>Colletotrichum</taxon>
        <taxon>Colletotrichum spaethianum species complex</taxon>
    </lineage>
</organism>
<comment type="caution">
    <text evidence="1">The sequence shown here is derived from an EMBL/GenBank/DDBJ whole genome shotgun (WGS) entry which is preliminary data.</text>
</comment>
<protein>
    <submittedName>
        <fullName evidence="1">Uncharacterized protein</fullName>
    </submittedName>
</protein>
<reference evidence="1 2" key="1">
    <citation type="submission" date="2021-07" db="EMBL/GenBank/DDBJ databases">
        <title>Genome data of Colletotrichum spaethianum.</title>
        <authorList>
            <person name="Utami Y.D."/>
            <person name="Hiruma K."/>
        </authorList>
    </citation>
    <scope>NUCLEOTIDE SEQUENCE [LARGE SCALE GENOMIC DNA]</scope>
    <source>
        <strain evidence="1 2">MAFF 242679</strain>
    </source>
</reference>
<dbReference type="AlphaFoldDB" id="A0AA37LZC8"/>
<proteinExistence type="predicted"/>
<sequence>MEGPYVDTMMFLKITFPTAEKGPGQMAFVMKPRTGLRIGMMNQALCSLPTKEDAMMSINGYNNLIMMTAAARTMVNNESEDCTVVIPWRNMVMAFINIQQNTEDACVVSKEFAESG</sequence>
<evidence type="ECO:0000313" key="2">
    <source>
        <dbReference type="Proteomes" id="UP001055172"/>
    </source>
</evidence>
<keyword evidence="2" id="KW-1185">Reference proteome</keyword>